<dbReference type="Pfam" id="PF02631">
    <property type="entry name" value="RecX_HTH2"/>
    <property type="match status" value="1"/>
</dbReference>
<accession>A0ABU1BKK8</accession>
<dbReference type="Gene3D" id="1.10.10.10">
    <property type="entry name" value="Winged helix-like DNA-binding domain superfamily/Winged helix DNA-binding domain"/>
    <property type="match status" value="3"/>
</dbReference>
<dbReference type="InterPro" id="IPR053926">
    <property type="entry name" value="RecX_HTH_1st"/>
</dbReference>
<evidence type="ECO:0000256" key="3">
    <source>
        <dbReference type="ARBA" id="ARBA00018111"/>
    </source>
</evidence>
<evidence type="ECO:0000256" key="6">
    <source>
        <dbReference type="SAM" id="MobiDB-lite"/>
    </source>
</evidence>
<dbReference type="InterPro" id="IPR036388">
    <property type="entry name" value="WH-like_DNA-bd_sf"/>
</dbReference>
<keyword evidence="10" id="KW-1185">Reference proteome</keyword>
<evidence type="ECO:0000259" key="8">
    <source>
        <dbReference type="Pfam" id="PF21982"/>
    </source>
</evidence>
<sequence length="180" mass="20375">MQDKTDVRYSRTSERSPGKTRGSKTPEKPRHSAKAYAIWLLSKREYSAATLRKKLLARGYDAEETATAMQFLQENNYQSDSRYAGMKARSTAHRAGDWKISRQLVQKGVAEELAKEQIAELPPEDERAAQAANAKFLQQVIEAGMSPELSQKIWRYLGYRGFSSHAIKHALTCLRHEAST</sequence>
<feature type="domain" description="RecX first three-helical" evidence="8">
    <location>
        <begin position="33"/>
        <end position="72"/>
    </location>
</feature>
<proteinExistence type="inferred from homology"/>
<dbReference type="InterPro" id="IPR053924">
    <property type="entry name" value="RecX_HTH_2nd"/>
</dbReference>
<evidence type="ECO:0000313" key="10">
    <source>
        <dbReference type="Proteomes" id="UP001225596"/>
    </source>
</evidence>
<evidence type="ECO:0000256" key="1">
    <source>
        <dbReference type="ARBA" id="ARBA00004496"/>
    </source>
</evidence>
<comment type="subcellular location">
    <subcellularLocation>
        <location evidence="1 5">Cytoplasm</location>
    </subcellularLocation>
</comment>
<keyword evidence="4 5" id="KW-0963">Cytoplasm</keyword>
<dbReference type="PANTHER" id="PTHR33602">
    <property type="entry name" value="REGULATORY PROTEIN RECX FAMILY PROTEIN"/>
    <property type="match status" value="1"/>
</dbReference>
<evidence type="ECO:0000313" key="9">
    <source>
        <dbReference type="EMBL" id="MDQ9169533.1"/>
    </source>
</evidence>
<dbReference type="PANTHER" id="PTHR33602:SF1">
    <property type="entry name" value="REGULATORY PROTEIN RECX FAMILY PROTEIN"/>
    <property type="match status" value="1"/>
</dbReference>
<evidence type="ECO:0000256" key="5">
    <source>
        <dbReference type="HAMAP-Rule" id="MF_01114"/>
    </source>
</evidence>
<feature type="domain" description="RecX second three-helical" evidence="7">
    <location>
        <begin position="79"/>
        <end position="116"/>
    </location>
</feature>
<evidence type="ECO:0000256" key="4">
    <source>
        <dbReference type="ARBA" id="ARBA00022490"/>
    </source>
</evidence>
<dbReference type="RefSeq" id="WP_338435434.1">
    <property type="nucleotide sequence ID" value="NZ_JAUYVH010000001.1"/>
</dbReference>
<dbReference type="InterPro" id="IPR003783">
    <property type="entry name" value="Regulatory_RecX"/>
</dbReference>
<gene>
    <name evidence="5" type="primary">recX</name>
    <name evidence="9" type="ORF">Q8A64_03815</name>
</gene>
<comment type="similarity">
    <text evidence="2 5">Belongs to the RecX family.</text>
</comment>
<evidence type="ECO:0000256" key="2">
    <source>
        <dbReference type="ARBA" id="ARBA00009695"/>
    </source>
</evidence>
<reference evidence="9 10" key="1">
    <citation type="submission" date="2023-08" db="EMBL/GenBank/DDBJ databases">
        <title>Oxalobacteraceae gen .nov., isolated from river sludge outside the plant.</title>
        <authorList>
            <person name="Zhao S.Y."/>
        </authorList>
    </citation>
    <scope>NUCLEOTIDE SEQUENCE [LARGE SCALE GENOMIC DNA]</scope>
    <source>
        <strain evidence="9 10">R-40</strain>
    </source>
</reference>
<comment type="caution">
    <text evidence="9">The sequence shown here is derived from an EMBL/GenBank/DDBJ whole genome shotgun (WGS) entry which is preliminary data.</text>
</comment>
<evidence type="ECO:0000259" key="7">
    <source>
        <dbReference type="Pfam" id="PF02631"/>
    </source>
</evidence>
<dbReference type="Proteomes" id="UP001225596">
    <property type="component" value="Unassembled WGS sequence"/>
</dbReference>
<dbReference type="HAMAP" id="MF_01114">
    <property type="entry name" value="RecX"/>
    <property type="match status" value="1"/>
</dbReference>
<dbReference type="Pfam" id="PF21982">
    <property type="entry name" value="RecX_HTH1"/>
    <property type="match status" value="1"/>
</dbReference>
<dbReference type="EMBL" id="JAUYVH010000001">
    <property type="protein sequence ID" value="MDQ9169533.1"/>
    <property type="molecule type" value="Genomic_DNA"/>
</dbReference>
<name>A0ABU1BKK8_9BURK</name>
<feature type="compositionally biased region" description="Basic and acidic residues" evidence="6">
    <location>
        <begin position="1"/>
        <end position="17"/>
    </location>
</feature>
<comment type="function">
    <text evidence="5">Modulates RecA activity.</text>
</comment>
<feature type="region of interest" description="Disordered" evidence="6">
    <location>
        <begin position="1"/>
        <end position="31"/>
    </location>
</feature>
<organism evidence="9 10">
    <name type="scientific">Keguizhuia sedimenti</name>
    <dbReference type="NCBI Taxonomy" id="3064264"/>
    <lineage>
        <taxon>Bacteria</taxon>
        <taxon>Pseudomonadati</taxon>
        <taxon>Pseudomonadota</taxon>
        <taxon>Betaproteobacteria</taxon>
        <taxon>Burkholderiales</taxon>
        <taxon>Oxalobacteraceae</taxon>
        <taxon>Keguizhuia</taxon>
    </lineage>
</organism>
<protein>
    <recommendedName>
        <fullName evidence="3 5">Regulatory protein RecX</fullName>
    </recommendedName>
</protein>